<reference evidence="2" key="1">
    <citation type="submission" date="2021-12" db="EMBL/GenBank/DDBJ databases">
        <authorList>
            <person name="King R."/>
        </authorList>
    </citation>
    <scope>NUCLEOTIDE SEQUENCE</scope>
</reference>
<keyword evidence="1" id="KW-0812">Transmembrane</keyword>
<dbReference type="AlphaFoldDB" id="A0A9P0FEW6"/>
<organism evidence="2 3">
    <name type="scientific">Brassicogethes aeneus</name>
    <name type="common">Rape pollen beetle</name>
    <name type="synonym">Meligethes aeneus</name>
    <dbReference type="NCBI Taxonomy" id="1431903"/>
    <lineage>
        <taxon>Eukaryota</taxon>
        <taxon>Metazoa</taxon>
        <taxon>Ecdysozoa</taxon>
        <taxon>Arthropoda</taxon>
        <taxon>Hexapoda</taxon>
        <taxon>Insecta</taxon>
        <taxon>Pterygota</taxon>
        <taxon>Neoptera</taxon>
        <taxon>Endopterygota</taxon>
        <taxon>Coleoptera</taxon>
        <taxon>Polyphaga</taxon>
        <taxon>Cucujiformia</taxon>
        <taxon>Nitidulidae</taxon>
        <taxon>Meligethinae</taxon>
        <taxon>Brassicogethes</taxon>
    </lineage>
</organism>
<sequence>MEGHFEGMLDRDQRTAKLRFYENSTEFIIKNKGFLENLSIKTMPKPVSHSAFPRRTSSYSSYFTSKKGHIWSSIQRLKRFLIFGAYLTLIAVPTSLAAPLSMFHPNEVPKWINPCGKEVASSISTKSSDSEIFQAIIMQAHTTRDLAADIKDEFVKHNFKAPVNTAAFDNIELEKMEEWLPKLPKKYSQSVPQETLKALEFDEALLDIYKILQTSAVSMEQLVWEKQNSPIHQDLVSVEQNLKNLLCEIHEMIRYRNLVVTDVDRSIMTEEARNVNTSDGTIRNWIIYREFMNSLEYTSELFTYFSKAPKVES</sequence>
<protein>
    <submittedName>
        <fullName evidence="2">Uncharacterized protein</fullName>
    </submittedName>
</protein>
<accession>A0A9P0FEW6</accession>
<proteinExistence type="predicted"/>
<dbReference type="OrthoDB" id="6049566at2759"/>
<gene>
    <name evidence="2" type="ORF">MELIAE_LOCUS5299</name>
</gene>
<keyword evidence="1" id="KW-0472">Membrane</keyword>
<evidence type="ECO:0000313" key="2">
    <source>
        <dbReference type="EMBL" id="CAH0553243.1"/>
    </source>
</evidence>
<keyword evidence="3" id="KW-1185">Reference proteome</keyword>
<evidence type="ECO:0000313" key="3">
    <source>
        <dbReference type="Proteomes" id="UP001154078"/>
    </source>
</evidence>
<feature type="transmembrane region" description="Helical" evidence="1">
    <location>
        <begin position="80"/>
        <end position="103"/>
    </location>
</feature>
<keyword evidence="1" id="KW-1133">Transmembrane helix</keyword>
<dbReference type="EMBL" id="OV121134">
    <property type="protein sequence ID" value="CAH0553243.1"/>
    <property type="molecule type" value="Genomic_DNA"/>
</dbReference>
<evidence type="ECO:0000256" key="1">
    <source>
        <dbReference type="SAM" id="Phobius"/>
    </source>
</evidence>
<name>A0A9P0FEW6_BRAAE</name>
<dbReference type="Proteomes" id="UP001154078">
    <property type="component" value="Chromosome 3"/>
</dbReference>